<keyword evidence="2" id="KW-1185">Reference proteome</keyword>
<name>A0A392VDS3_9FABA</name>
<accession>A0A392VDS3</accession>
<feature type="non-terminal residue" evidence="1">
    <location>
        <position position="35"/>
    </location>
</feature>
<dbReference type="AlphaFoldDB" id="A0A392VDS3"/>
<evidence type="ECO:0000313" key="2">
    <source>
        <dbReference type="Proteomes" id="UP000265520"/>
    </source>
</evidence>
<protein>
    <submittedName>
        <fullName evidence="1">Uncharacterized protein</fullName>
    </submittedName>
</protein>
<sequence length="35" mass="3897">MPTRLQECEINPDDEVTDEGDLVHLAFLADAEPVN</sequence>
<evidence type="ECO:0000313" key="1">
    <source>
        <dbReference type="EMBL" id="MCI86528.1"/>
    </source>
</evidence>
<dbReference type="EMBL" id="LXQA011143146">
    <property type="protein sequence ID" value="MCI86528.1"/>
    <property type="molecule type" value="Genomic_DNA"/>
</dbReference>
<reference evidence="1 2" key="1">
    <citation type="journal article" date="2018" name="Front. Plant Sci.">
        <title>Red Clover (Trifolium pratense) and Zigzag Clover (T. medium) - A Picture of Genomic Similarities and Differences.</title>
        <authorList>
            <person name="Dluhosova J."/>
            <person name="Istvanek J."/>
            <person name="Nedelnik J."/>
            <person name="Repkova J."/>
        </authorList>
    </citation>
    <scope>NUCLEOTIDE SEQUENCE [LARGE SCALE GENOMIC DNA]</scope>
    <source>
        <strain evidence="2">cv. 10/8</strain>
        <tissue evidence="1">Leaf</tissue>
    </source>
</reference>
<comment type="caution">
    <text evidence="1">The sequence shown here is derived from an EMBL/GenBank/DDBJ whole genome shotgun (WGS) entry which is preliminary data.</text>
</comment>
<proteinExistence type="predicted"/>
<organism evidence="1 2">
    <name type="scientific">Trifolium medium</name>
    <dbReference type="NCBI Taxonomy" id="97028"/>
    <lineage>
        <taxon>Eukaryota</taxon>
        <taxon>Viridiplantae</taxon>
        <taxon>Streptophyta</taxon>
        <taxon>Embryophyta</taxon>
        <taxon>Tracheophyta</taxon>
        <taxon>Spermatophyta</taxon>
        <taxon>Magnoliopsida</taxon>
        <taxon>eudicotyledons</taxon>
        <taxon>Gunneridae</taxon>
        <taxon>Pentapetalae</taxon>
        <taxon>rosids</taxon>
        <taxon>fabids</taxon>
        <taxon>Fabales</taxon>
        <taxon>Fabaceae</taxon>
        <taxon>Papilionoideae</taxon>
        <taxon>50 kb inversion clade</taxon>
        <taxon>NPAAA clade</taxon>
        <taxon>Hologalegina</taxon>
        <taxon>IRL clade</taxon>
        <taxon>Trifolieae</taxon>
        <taxon>Trifolium</taxon>
    </lineage>
</organism>
<dbReference type="Proteomes" id="UP000265520">
    <property type="component" value="Unassembled WGS sequence"/>
</dbReference>